<dbReference type="GO" id="GO:0003677">
    <property type="term" value="F:DNA binding"/>
    <property type="evidence" value="ECO:0007669"/>
    <property type="project" value="UniProtKB-KW"/>
</dbReference>
<dbReference type="PANTHER" id="PTHR47663:SF1">
    <property type="entry name" value="XYLANOLYTIC TRANSCRIPTIONAL ACTIVATOR XLNR-RELATED"/>
    <property type="match status" value="1"/>
</dbReference>
<dbReference type="InterPro" id="IPR051439">
    <property type="entry name" value="XlnR/Xlr1"/>
</dbReference>
<accession>A0A699WYA2</accession>
<reference evidence="6" key="1">
    <citation type="journal article" date="2019" name="Sci. Rep.">
        <title>Draft genome of Tanacetum cinerariifolium, the natural source of mosquito coil.</title>
        <authorList>
            <person name="Yamashiro T."/>
            <person name="Shiraishi A."/>
            <person name="Satake H."/>
            <person name="Nakayama K."/>
        </authorList>
    </citation>
    <scope>NUCLEOTIDE SEQUENCE</scope>
</reference>
<evidence type="ECO:0000256" key="4">
    <source>
        <dbReference type="ARBA" id="ARBA00023163"/>
    </source>
</evidence>
<gene>
    <name evidence="6" type="ORF">Tci_924118</name>
</gene>
<keyword evidence="3" id="KW-0238">DNA-binding</keyword>
<comment type="caution">
    <text evidence="6">The sequence shown here is derived from an EMBL/GenBank/DDBJ whole genome shotgun (WGS) entry which is preliminary data.</text>
</comment>
<evidence type="ECO:0000313" key="6">
    <source>
        <dbReference type="EMBL" id="GFD52149.1"/>
    </source>
</evidence>
<feature type="compositionally biased region" description="Polar residues" evidence="5">
    <location>
        <begin position="54"/>
        <end position="66"/>
    </location>
</feature>
<keyword evidence="2" id="KW-0805">Transcription regulation</keyword>
<evidence type="ECO:0000256" key="3">
    <source>
        <dbReference type="ARBA" id="ARBA00023125"/>
    </source>
</evidence>
<sequence>MPAVHGGPNSAVEAACETIIRAHEACIVTLNTEFQRVFKRVMRATLMVVKDQNKTGWSHESGSEMDSGTRHGNVDIVRER</sequence>
<feature type="compositionally biased region" description="Basic and acidic residues" evidence="5">
    <location>
        <begin position="67"/>
        <end position="80"/>
    </location>
</feature>
<keyword evidence="4" id="KW-0804">Transcription</keyword>
<evidence type="ECO:0000256" key="1">
    <source>
        <dbReference type="ARBA" id="ARBA00022833"/>
    </source>
</evidence>
<organism evidence="6">
    <name type="scientific">Tanacetum cinerariifolium</name>
    <name type="common">Dalmatian daisy</name>
    <name type="synonym">Chrysanthemum cinerariifolium</name>
    <dbReference type="NCBI Taxonomy" id="118510"/>
    <lineage>
        <taxon>Eukaryota</taxon>
        <taxon>Viridiplantae</taxon>
        <taxon>Streptophyta</taxon>
        <taxon>Embryophyta</taxon>
        <taxon>Tracheophyta</taxon>
        <taxon>Spermatophyta</taxon>
        <taxon>Magnoliopsida</taxon>
        <taxon>eudicotyledons</taxon>
        <taxon>Gunneridae</taxon>
        <taxon>Pentapetalae</taxon>
        <taxon>asterids</taxon>
        <taxon>campanulids</taxon>
        <taxon>Asterales</taxon>
        <taxon>Asteraceae</taxon>
        <taxon>Asteroideae</taxon>
        <taxon>Anthemideae</taxon>
        <taxon>Anthemidinae</taxon>
        <taxon>Tanacetum</taxon>
    </lineage>
</organism>
<dbReference type="EMBL" id="BKCJ011778562">
    <property type="protein sequence ID" value="GFD52149.1"/>
    <property type="molecule type" value="Genomic_DNA"/>
</dbReference>
<proteinExistence type="predicted"/>
<feature type="non-terminal residue" evidence="6">
    <location>
        <position position="80"/>
    </location>
</feature>
<evidence type="ECO:0000256" key="2">
    <source>
        <dbReference type="ARBA" id="ARBA00023015"/>
    </source>
</evidence>
<dbReference type="AlphaFoldDB" id="A0A699WYA2"/>
<keyword evidence="1" id="KW-0862">Zinc</keyword>
<protein>
    <submittedName>
        <fullName evidence="6">Uncharacterized protein</fullName>
    </submittedName>
</protein>
<evidence type="ECO:0000256" key="5">
    <source>
        <dbReference type="SAM" id="MobiDB-lite"/>
    </source>
</evidence>
<dbReference type="PANTHER" id="PTHR47663">
    <property type="entry name" value="XYLANOLYTIC TRANSCRIPTIONAL ACTIVATOR XLNR-RELATED"/>
    <property type="match status" value="1"/>
</dbReference>
<feature type="region of interest" description="Disordered" evidence="5">
    <location>
        <begin position="52"/>
        <end position="80"/>
    </location>
</feature>
<name>A0A699WYA2_TANCI</name>